<dbReference type="AlphaFoldDB" id="A0A9W4JEG8"/>
<accession>A0A9W4JEG8</accession>
<dbReference type="OrthoDB" id="1689333at2759"/>
<reference evidence="3" key="1">
    <citation type="submission" date="2021-07" db="EMBL/GenBank/DDBJ databases">
        <authorList>
            <person name="Branca A.L. A."/>
        </authorList>
    </citation>
    <scope>NUCLEOTIDE SEQUENCE</scope>
</reference>
<dbReference type="EMBL" id="CAJVPD010000241">
    <property type="protein sequence ID" value="CAG8387430.1"/>
    <property type="molecule type" value="Genomic_DNA"/>
</dbReference>
<feature type="compositionally biased region" description="Low complexity" evidence="1">
    <location>
        <begin position="185"/>
        <end position="219"/>
    </location>
</feature>
<dbReference type="Proteomes" id="UP001152592">
    <property type="component" value="Unassembled WGS sequence"/>
</dbReference>
<keyword evidence="2" id="KW-0472">Membrane</keyword>
<evidence type="ECO:0000256" key="1">
    <source>
        <dbReference type="SAM" id="MobiDB-lite"/>
    </source>
</evidence>
<proteinExistence type="predicted"/>
<protein>
    <submittedName>
        <fullName evidence="3">Uncharacterized protein</fullName>
    </submittedName>
</protein>
<feature type="transmembrane region" description="Helical" evidence="2">
    <location>
        <begin position="238"/>
        <end position="261"/>
    </location>
</feature>
<feature type="region of interest" description="Disordered" evidence="1">
    <location>
        <begin position="185"/>
        <end position="220"/>
    </location>
</feature>
<sequence length="324" mass="34716">MKQLTKYIVRTRINICLPLPIFHQSDITMVHITPPKQLLILILQLSFLNLSQARQCYLTNGKEADSSFQPCFPAQDNSPCCSLAKSNETPNDICLSGGVCYIQDPNFRGLLRQGACTDESWKSGQCPGLSHTSSAATLYVIPCPMEGRGFWCASVNGTNCCDNAVRLDMGQMINVSVTSLSSEVSSSSGASESSLSSSISSASSSPRATSSNTNAKTSSVAQESSACTSDSCPASNTVAMSAGLGGGLGACLVVVVITMLVQRRIYKRNLKRKEAMIDEIAAASSAQHLVYGGYQQGEKNMYLVELGTRDTRIHEVEGNRLVEK</sequence>
<keyword evidence="2" id="KW-0812">Transmembrane</keyword>
<gene>
    <name evidence="3" type="ORF">PSALAMII_LOCUS6359</name>
</gene>
<evidence type="ECO:0000313" key="3">
    <source>
        <dbReference type="EMBL" id="CAG8387430.1"/>
    </source>
</evidence>
<comment type="caution">
    <text evidence="3">The sequence shown here is derived from an EMBL/GenBank/DDBJ whole genome shotgun (WGS) entry which is preliminary data.</text>
</comment>
<name>A0A9W4JEG8_9EURO</name>
<evidence type="ECO:0000256" key="2">
    <source>
        <dbReference type="SAM" id="Phobius"/>
    </source>
</evidence>
<organism evidence="3 4">
    <name type="scientific">Penicillium salamii</name>
    <dbReference type="NCBI Taxonomy" id="1612424"/>
    <lineage>
        <taxon>Eukaryota</taxon>
        <taxon>Fungi</taxon>
        <taxon>Dikarya</taxon>
        <taxon>Ascomycota</taxon>
        <taxon>Pezizomycotina</taxon>
        <taxon>Eurotiomycetes</taxon>
        <taxon>Eurotiomycetidae</taxon>
        <taxon>Eurotiales</taxon>
        <taxon>Aspergillaceae</taxon>
        <taxon>Penicillium</taxon>
    </lineage>
</organism>
<evidence type="ECO:0000313" key="4">
    <source>
        <dbReference type="Proteomes" id="UP001152592"/>
    </source>
</evidence>
<keyword evidence="2" id="KW-1133">Transmembrane helix</keyword>